<gene>
    <name evidence="1" type="ORF">CB695_22470</name>
</gene>
<reference evidence="1" key="1">
    <citation type="submission" date="2018-07" db="EMBL/GenBank/DDBJ databases">
        <authorList>
            <person name="Ashton P.M."/>
            <person name="Dallman T."/>
            <person name="Nair S."/>
            <person name="De Pinna E."/>
            <person name="Peters T."/>
            <person name="Grant K."/>
        </authorList>
    </citation>
    <scope>NUCLEOTIDE SEQUENCE</scope>
    <source>
        <strain evidence="1">368335</strain>
    </source>
</reference>
<dbReference type="InterPro" id="IPR057701">
    <property type="entry name" value="DUF7941"/>
</dbReference>
<evidence type="ECO:0000313" key="1">
    <source>
        <dbReference type="EMBL" id="EDH8304232.1"/>
    </source>
</evidence>
<proteinExistence type="predicted"/>
<organism evidence="1">
    <name type="scientific">Salmonella enterica subsp. enterica serovar Chester</name>
    <dbReference type="NCBI Taxonomy" id="149386"/>
    <lineage>
        <taxon>Bacteria</taxon>
        <taxon>Pseudomonadati</taxon>
        <taxon>Pseudomonadota</taxon>
        <taxon>Gammaproteobacteria</taxon>
        <taxon>Enterobacterales</taxon>
        <taxon>Enterobacteriaceae</taxon>
        <taxon>Salmonella</taxon>
    </lineage>
</organism>
<sequence>MSLTSKQKLLKLINTENNISPPLTFSDVDIGEPTGTGIDTQVVLTSKLKGDESTTLTVTYHRRNLPDYLTGELVFGNDSVVTASDLLNAINAKYNLNILPSDIVDAKVEGETHQLTANEKSYEWCGVVTLTLRDPIDLTELLPVTQLENLVEYPSTKKGNAAVYSYPIDFTAEKDYLDPITINDTVDLAELATKLANVVDEKWVSVPKNAANNLYGAKVIYDGPTTGYEGANTKFTRVLVLTLSPLCSNLTGNLLIHFNGTDRPKSKIELAQTNPVLPGFLD</sequence>
<dbReference type="AlphaFoldDB" id="A0A635RBX6"/>
<name>A0A635RBX6_SALET</name>
<comment type="caution">
    <text evidence="1">The sequence shown here is derived from an EMBL/GenBank/DDBJ whole genome shotgun (WGS) entry which is preliminary data.</text>
</comment>
<accession>A0A635RBX6</accession>
<dbReference type="EMBL" id="AAMIYH010000027">
    <property type="protein sequence ID" value="EDH8304232.1"/>
    <property type="molecule type" value="Genomic_DNA"/>
</dbReference>
<dbReference type="Pfam" id="PF25613">
    <property type="entry name" value="DUF7941"/>
    <property type="match status" value="1"/>
</dbReference>
<evidence type="ECO:0008006" key="2">
    <source>
        <dbReference type="Google" id="ProtNLM"/>
    </source>
</evidence>
<protein>
    <recommendedName>
        <fullName evidence="2">Virion structural protein</fullName>
    </recommendedName>
</protein>